<gene>
    <name evidence="6" type="ORF">LTR36_001093</name>
</gene>
<evidence type="ECO:0000313" key="6">
    <source>
        <dbReference type="EMBL" id="KAK4547437.1"/>
    </source>
</evidence>
<evidence type="ECO:0000313" key="7">
    <source>
        <dbReference type="Proteomes" id="UP001324427"/>
    </source>
</evidence>
<dbReference type="InterPro" id="IPR011042">
    <property type="entry name" value="6-blade_b-propeller_TolB-like"/>
</dbReference>
<evidence type="ECO:0000256" key="2">
    <source>
        <dbReference type="ARBA" id="ARBA00022801"/>
    </source>
</evidence>
<evidence type="ECO:0000256" key="3">
    <source>
        <dbReference type="ARBA" id="ARBA00022825"/>
    </source>
</evidence>
<dbReference type="InterPro" id="IPR001375">
    <property type="entry name" value="Peptidase_S9_cat"/>
</dbReference>
<dbReference type="Proteomes" id="UP001324427">
    <property type="component" value="Unassembled WGS sequence"/>
</dbReference>
<comment type="caution">
    <text evidence="6">The sequence shown here is derived from an EMBL/GenBank/DDBJ whole genome shotgun (WGS) entry which is preliminary data.</text>
</comment>
<keyword evidence="3" id="KW-0720">Serine protease</keyword>
<keyword evidence="3" id="KW-0645">Protease</keyword>
<keyword evidence="7" id="KW-1185">Reference proteome</keyword>
<dbReference type="GO" id="GO:0006508">
    <property type="term" value="P:proteolysis"/>
    <property type="evidence" value="ECO:0007669"/>
    <property type="project" value="InterPro"/>
</dbReference>
<reference evidence="6 7" key="1">
    <citation type="submission" date="2021-11" db="EMBL/GenBank/DDBJ databases">
        <title>Black yeast isolated from Biological Soil Crust.</title>
        <authorList>
            <person name="Kurbessoian T."/>
        </authorList>
    </citation>
    <scope>NUCLEOTIDE SEQUENCE [LARGE SCALE GENOMIC DNA]</scope>
    <source>
        <strain evidence="6 7">CCFEE 5522</strain>
    </source>
</reference>
<dbReference type="Gene3D" id="3.40.50.1820">
    <property type="entry name" value="alpha/beta hydrolase"/>
    <property type="match status" value="1"/>
</dbReference>
<comment type="similarity">
    <text evidence="1">Belongs to the peptidase S9C family.</text>
</comment>
<dbReference type="Pfam" id="PF07676">
    <property type="entry name" value="PD40"/>
    <property type="match status" value="2"/>
</dbReference>
<dbReference type="InterPro" id="IPR011659">
    <property type="entry name" value="WD40"/>
</dbReference>
<dbReference type="GO" id="GO:0004252">
    <property type="term" value="F:serine-type endopeptidase activity"/>
    <property type="evidence" value="ECO:0007669"/>
    <property type="project" value="TreeGrafter"/>
</dbReference>
<dbReference type="Gene3D" id="2.120.10.30">
    <property type="entry name" value="TolB, C-terminal domain"/>
    <property type="match status" value="1"/>
</dbReference>
<sequence length="621" mass="67381">MQQDKKAFVERLCDLQIPADLSFSPNGQRILYSTALTWGHRKDLDGCAVSSIWVAETGKPNSARRLTTGLSKDYNPRWSPDGESIAFLSDGPTPTEHWGIFVLHLRESGEDDSKAHLVTPSECQREITAFEWAPDGKSIAYISTDETTAECRAKGEGGEDVHVWGEDWKYARLRTVDLETKRTVCLTESGKKQDEKHVVDLCFIGDGKQLAFAWTRTPHIEEALLTGTAISVVAIEGMCVRDLCTFPSELYDLTSAENGKLCFRAGVPAGKFNAGQAVYAVDPTLLSPTYLITAFGVEDDVVGLAKTNRGDIVVRLERNLSSSVALLDGRALCSQDQDVSASAAIYSTDIDDILIALVKSDVNHPSELYSTTAGDDGLVQLTNHGGTLKDQVFGTCTFLSCRSTDGEVELDRVFFTPASNSTDKQRKPLPSIVLIHGGPARRDTNGFDVPNYMWAPALLSLNPNVGILLPNYRGSRGKGETFAEYSSTSLGDSDYADVIALVQAAIVQGFIDKDNIMVGGWSQGGYLSYLCSVRNGTHGFGWSFKAAISGAGPCDWDTMILTSDLGASAELELNGGRAPWNMDTGDVRNRSASALWEFSAAVKRAVETGKMTIPPMHDPSR</sequence>
<name>A0AAV9JPC2_9PEZI</name>
<protein>
    <recommendedName>
        <fullName evidence="4">Dipeptidyl-peptidase V</fullName>
    </recommendedName>
</protein>
<dbReference type="EMBL" id="JAVFHQ010000011">
    <property type="protein sequence ID" value="KAK4547437.1"/>
    <property type="molecule type" value="Genomic_DNA"/>
</dbReference>
<dbReference type="AlphaFoldDB" id="A0AAV9JPC2"/>
<proteinExistence type="inferred from homology"/>
<keyword evidence="2" id="KW-0378">Hydrolase</keyword>
<evidence type="ECO:0000256" key="1">
    <source>
        <dbReference type="ARBA" id="ARBA00010040"/>
    </source>
</evidence>
<dbReference type="SUPFAM" id="SSF82171">
    <property type="entry name" value="DPP6 N-terminal domain-like"/>
    <property type="match status" value="1"/>
</dbReference>
<evidence type="ECO:0000259" key="5">
    <source>
        <dbReference type="Pfam" id="PF00326"/>
    </source>
</evidence>
<dbReference type="PANTHER" id="PTHR42776:SF27">
    <property type="entry name" value="DIPEPTIDYL PEPTIDASE FAMILY MEMBER 6"/>
    <property type="match status" value="1"/>
</dbReference>
<accession>A0AAV9JPC2</accession>
<dbReference type="PANTHER" id="PTHR42776">
    <property type="entry name" value="SERINE PEPTIDASE S9 FAMILY MEMBER"/>
    <property type="match status" value="1"/>
</dbReference>
<dbReference type="SUPFAM" id="SSF53474">
    <property type="entry name" value="alpha/beta-Hydrolases"/>
    <property type="match status" value="1"/>
</dbReference>
<dbReference type="InterPro" id="IPR029058">
    <property type="entry name" value="AB_hydrolase_fold"/>
</dbReference>
<dbReference type="Pfam" id="PF00326">
    <property type="entry name" value="Peptidase_S9"/>
    <property type="match status" value="1"/>
</dbReference>
<organism evidence="6 7">
    <name type="scientific">Oleoguttula mirabilis</name>
    <dbReference type="NCBI Taxonomy" id="1507867"/>
    <lineage>
        <taxon>Eukaryota</taxon>
        <taxon>Fungi</taxon>
        <taxon>Dikarya</taxon>
        <taxon>Ascomycota</taxon>
        <taxon>Pezizomycotina</taxon>
        <taxon>Dothideomycetes</taxon>
        <taxon>Dothideomycetidae</taxon>
        <taxon>Mycosphaerellales</taxon>
        <taxon>Teratosphaeriaceae</taxon>
        <taxon>Oleoguttula</taxon>
    </lineage>
</organism>
<feature type="domain" description="Peptidase S9 prolyl oligopeptidase catalytic" evidence="5">
    <location>
        <begin position="462"/>
        <end position="583"/>
    </location>
</feature>
<evidence type="ECO:0000256" key="4">
    <source>
        <dbReference type="ARBA" id="ARBA00032829"/>
    </source>
</evidence>